<sequence>MALRQYFYRHNVKTVINLQINIFISSLLSDLNSFAFQLFGLKALAPHVCKNNCGLRSFHKSNLQETISPVYLPGSFRCHSLIDRVISTSGSIGDISSTGFGVILIFDELVDVNNSSSAEGHSDSESSPISTGRNQKNRTYGKSAKNQTKID</sequence>
<proteinExistence type="predicted"/>
<protein>
    <submittedName>
        <fullName evidence="2">Uncharacterized protein</fullName>
    </submittedName>
</protein>
<feature type="region of interest" description="Disordered" evidence="1">
    <location>
        <begin position="115"/>
        <end position="151"/>
    </location>
</feature>
<evidence type="ECO:0000313" key="3">
    <source>
        <dbReference type="Proteomes" id="UP000233469"/>
    </source>
</evidence>
<gene>
    <name evidence="2" type="ORF">RhiirC2_827375</name>
</gene>
<evidence type="ECO:0000313" key="2">
    <source>
        <dbReference type="EMBL" id="PKK71707.1"/>
    </source>
</evidence>
<accession>A0A2N1NCQ7</accession>
<dbReference type="Proteomes" id="UP000233469">
    <property type="component" value="Unassembled WGS sequence"/>
</dbReference>
<evidence type="ECO:0000256" key="1">
    <source>
        <dbReference type="SAM" id="MobiDB-lite"/>
    </source>
</evidence>
<comment type="caution">
    <text evidence="2">The sequence shown here is derived from an EMBL/GenBank/DDBJ whole genome shotgun (WGS) entry which is preliminary data.</text>
</comment>
<reference evidence="2 3" key="2">
    <citation type="submission" date="2017-10" db="EMBL/GenBank/DDBJ databases">
        <title>Extensive intraspecific genome diversity in a model arbuscular mycorrhizal fungus.</title>
        <authorList>
            <person name="Chen E.C.H."/>
            <person name="Morin E."/>
            <person name="Baudet D."/>
            <person name="Noel J."/>
            <person name="Ndikumana S."/>
            <person name="Charron P."/>
            <person name="St-Onge C."/>
            <person name="Giorgi J."/>
            <person name="Grigoriev I.V."/>
            <person name="Roux C."/>
            <person name="Martin F.M."/>
            <person name="Corradi N."/>
        </authorList>
    </citation>
    <scope>NUCLEOTIDE SEQUENCE [LARGE SCALE GENOMIC DNA]</scope>
    <source>
        <strain evidence="2 3">C2</strain>
    </source>
</reference>
<feature type="compositionally biased region" description="Polar residues" evidence="1">
    <location>
        <begin position="128"/>
        <end position="151"/>
    </location>
</feature>
<name>A0A2N1NCQ7_9GLOM</name>
<reference evidence="2 3" key="1">
    <citation type="submission" date="2016-04" db="EMBL/GenBank/DDBJ databases">
        <title>Genome analyses suggest a sexual origin of heterokaryosis in a supposedly ancient asexual fungus.</title>
        <authorList>
            <person name="Ropars J."/>
            <person name="Sedzielewska K."/>
            <person name="Noel J."/>
            <person name="Charron P."/>
            <person name="Farinelli L."/>
            <person name="Marton T."/>
            <person name="Kruger M."/>
            <person name="Pelin A."/>
            <person name="Brachmann A."/>
            <person name="Corradi N."/>
        </authorList>
    </citation>
    <scope>NUCLEOTIDE SEQUENCE [LARGE SCALE GENOMIC DNA]</scope>
    <source>
        <strain evidence="2 3">C2</strain>
    </source>
</reference>
<organism evidence="2 3">
    <name type="scientific">Rhizophagus irregularis</name>
    <dbReference type="NCBI Taxonomy" id="588596"/>
    <lineage>
        <taxon>Eukaryota</taxon>
        <taxon>Fungi</taxon>
        <taxon>Fungi incertae sedis</taxon>
        <taxon>Mucoromycota</taxon>
        <taxon>Glomeromycotina</taxon>
        <taxon>Glomeromycetes</taxon>
        <taxon>Glomerales</taxon>
        <taxon>Glomeraceae</taxon>
        <taxon>Rhizophagus</taxon>
    </lineage>
</organism>
<dbReference type="AlphaFoldDB" id="A0A2N1NCQ7"/>
<dbReference type="EMBL" id="LLXL01000495">
    <property type="protein sequence ID" value="PKK71707.1"/>
    <property type="molecule type" value="Genomic_DNA"/>
</dbReference>